<dbReference type="VEuPathDB" id="FungiDB:FOIG_02977"/>
<evidence type="ECO:0000313" key="4">
    <source>
        <dbReference type="Proteomes" id="UP000285860"/>
    </source>
</evidence>
<dbReference type="PANTHER" id="PTHR28067:SF1">
    <property type="entry name" value="DNA REPLICATION REGULATOR SLD3"/>
    <property type="match status" value="1"/>
</dbReference>
<feature type="region of interest" description="Disordered" evidence="1">
    <location>
        <begin position="529"/>
        <end position="583"/>
    </location>
</feature>
<dbReference type="EMBL" id="MRCY01000037">
    <property type="protein sequence ID" value="RKL11435.1"/>
    <property type="molecule type" value="Genomic_DNA"/>
</dbReference>
<sequence>MSSSAVAGIDATRPARSRILTPSSEGSSNHKDELRSPEGHKRKRADSVAMEHLLKPSIAIKPHPPKLNVQPRILYPLMVLPRERLPLSCIDFHATNVDLASYRFFESHVKILDLESRMGSGPVVLLARKEASRAVYALERQPNGVYVVCRLGPWTDLEALAEDASAVCRERLRPTARTEPQSQYGPSVITTPHIHKEEKIKRAAIEAIQTLVRKRPRSQSVSTLAERAADPGITSYNCNFNLWQHRRAFPTADYGKHIRNYKNPVLRDAIQVHGPLSRARSAFHLDLEANLDIGDLIDFLKGLVLTTVQIDKKYRETIPALIAQMKTVVDSSDEGPKKKRRAKKMKIGKDGLYPYEEAHIRKWWATNKPGLKEDETNVPIQQIQSLTSMLRTRETQLQMIIILEILALTLLKPADDAEDSQLPLLPGAAESQGDAVVPSAKKRSKHNLPVLVDVHADRLTIWQSTASDEQLLLEDSQITQAPDGQSQQKASSEPLKDFCVDIIVPFFSHRLPELCDSINRKLGGPVIVKPTRPKVLKRPSSKRSPKPGAVAKRSISGQPTRTLQRALSTEQQSRRSVSRGPSNMIALMRSATSTSLPGIKREASDPSLVKSVLNAEPDLMNRKSGPLSRSSSVSNLQDAKSNKKAQVEAELKEAISSLRKPNREVVGKALAEAAERRATVGSSAKKVRKPGRSSLGVSVVKATPANTRFRDVFAKPHVTDTPIMSTEDVIPPSSLPSMVPSTGLRGAQRDGFRQSPTPDIERIGSTPTKAGSSFIRRPRNDEDVLPFPPSSPSLERLTMSAADLFNPGGVTNRKRKVSFTFSRNDELLATPVKGMKTKNIDMENQAAKPMPAKSVSIYEKLGWDDDLDDLL</sequence>
<name>A0A420R354_FUSOX</name>
<feature type="region of interest" description="Disordered" evidence="1">
    <location>
        <begin position="746"/>
        <end position="786"/>
    </location>
</feature>
<dbReference type="Proteomes" id="UP000285860">
    <property type="component" value="Unassembled WGS sequence"/>
</dbReference>
<dbReference type="PANTHER" id="PTHR28067">
    <property type="entry name" value="DNA REPLICATION REGULATOR SLD3"/>
    <property type="match status" value="1"/>
</dbReference>
<dbReference type="Pfam" id="PF08639">
    <property type="entry name" value="Sld3_STD"/>
    <property type="match status" value="1"/>
</dbReference>
<dbReference type="VEuPathDB" id="FungiDB:HZS61_009626"/>
<gene>
    <name evidence="3" type="ORF">BFJ68_g8271</name>
</gene>
<dbReference type="GO" id="GO:0031261">
    <property type="term" value="C:DNA replication preinitiation complex"/>
    <property type="evidence" value="ECO:0007669"/>
    <property type="project" value="TreeGrafter"/>
</dbReference>
<evidence type="ECO:0000256" key="1">
    <source>
        <dbReference type="SAM" id="MobiDB-lite"/>
    </source>
</evidence>
<organism evidence="3 4">
    <name type="scientific">Fusarium oxysporum</name>
    <name type="common">Fusarium vascular wilt</name>
    <dbReference type="NCBI Taxonomy" id="5507"/>
    <lineage>
        <taxon>Eukaryota</taxon>
        <taxon>Fungi</taxon>
        <taxon>Dikarya</taxon>
        <taxon>Ascomycota</taxon>
        <taxon>Pezizomycotina</taxon>
        <taxon>Sordariomycetes</taxon>
        <taxon>Hypocreomycetidae</taxon>
        <taxon>Hypocreales</taxon>
        <taxon>Nectriaceae</taxon>
        <taxon>Fusarium</taxon>
        <taxon>Fusarium oxysporum species complex</taxon>
    </lineage>
</organism>
<dbReference type="VEuPathDB" id="FungiDB:FOMG_05411"/>
<accession>A0A420R354</accession>
<evidence type="ECO:0000259" key="2">
    <source>
        <dbReference type="Pfam" id="PF08639"/>
    </source>
</evidence>
<dbReference type="Gene3D" id="1.20.58.2130">
    <property type="match status" value="1"/>
</dbReference>
<evidence type="ECO:0000313" key="3">
    <source>
        <dbReference type="EMBL" id="RKL11435.1"/>
    </source>
</evidence>
<feature type="compositionally biased region" description="Basic residues" evidence="1">
    <location>
        <begin position="531"/>
        <end position="545"/>
    </location>
</feature>
<dbReference type="VEuPathDB" id="FungiDB:FOXG_01705"/>
<dbReference type="VEuPathDB" id="FungiDB:FOC4_g10011238"/>
<feature type="domain" description="DNA replication regulator Sld3 C-terminal" evidence="2">
    <location>
        <begin position="273"/>
        <end position="769"/>
    </location>
</feature>
<dbReference type="AlphaFoldDB" id="A0A420R354"/>
<dbReference type="InterPro" id="IPR042511">
    <property type="entry name" value="Sld3"/>
</dbReference>
<reference evidence="3 4" key="1">
    <citation type="journal article" date="2018" name="Sci. Rep.">
        <title>Characterisation of pathogen-specific regions and novel effector candidates in Fusarium oxysporum f. sp. cepae.</title>
        <authorList>
            <person name="Armitage A.D."/>
            <person name="Taylor A."/>
            <person name="Sobczyk M.K."/>
            <person name="Baxter L."/>
            <person name="Greenfield B.P."/>
            <person name="Bates H.J."/>
            <person name="Wilson F."/>
            <person name="Jackson A.C."/>
            <person name="Ott S."/>
            <person name="Harrison R.J."/>
            <person name="Clarkson J.P."/>
        </authorList>
    </citation>
    <scope>NUCLEOTIDE SEQUENCE [LARGE SCALE GENOMIC DNA]</scope>
    <source>
        <strain evidence="3 4">Fo_A28</strain>
    </source>
</reference>
<proteinExistence type="predicted"/>
<comment type="caution">
    <text evidence="3">The sequence shown here is derived from an EMBL/GenBank/DDBJ whole genome shotgun (WGS) entry which is preliminary data.</text>
</comment>
<feature type="compositionally biased region" description="Polar residues" evidence="1">
    <location>
        <begin position="555"/>
        <end position="581"/>
    </location>
</feature>
<feature type="compositionally biased region" description="Polar residues" evidence="1">
    <location>
        <begin position="627"/>
        <end position="639"/>
    </location>
</feature>
<feature type="region of interest" description="Disordered" evidence="1">
    <location>
        <begin position="616"/>
        <end position="647"/>
    </location>
</feature>
<dbReference type="GO" id="GO:0006270">
    <property type="term" value="P:DNA replication initiation"/>
    <property type="evidence" value="ECO:0007669"/>
    <property type="project" value="InterPro"/>
</dbReference>
<feature type="region of interest" description="Disordered" evidence="1">
    <location>
        <begin position="1"/>
        <end position="45"/>
    </location>
</feature>
<dbReference type="InterPro" id="IPR013948">
    <property type="entry name" value="DNA_replication_reg_Sld3_C"/>
</dbReference>
<dbReference type="VEuPathDB" id="FungiDB:FOZG_05575"/>
<feature type="compositionally biased region" description="Basic and acidic residues" evidence="1">
    <location>
        <begin position="28"/>
        <end position="39"/>
    </location>
</feature>
<protein>
    <recommendedName>
        <fullName evidence="2">DNA replication regulator Sld3 C-terminal domain-containing protein</fullName>
    </recommendedName>
</protein>